<comment type="caution">
    <text evidence="2">The sequence shown here is derived from an EMBL/GenBank/DDBJ whole genome shotgun (WGS) entry which is preliminary data.</text>
</comment>
<name>A0A2S9VAL7_9ALTE</name>
<evidence type="ECO:0000313" key="2">
    <source>
        <dbReference type="EMBL" id="PRO73498.1"/>
    </source>
</evidence>
<evidence type="ECO:0000313" key="3">
    <source>
        <dbReference type="Proteomes" id="UP000238949"/>
    </source>
</evidence>
<keyword evidence="1" id="KW-0472">Membrane</keyword>
<keyword evidence="3" id="KW-1185">Reference proteome</keyword>
<gene>
    <name evidence="2" type="ORF">C6Y40_11325</name>
</gene>
<dbReference type="RefSeq" id="WP_105934685.1">
    <property type="nucleotide sequence ID" value="NZ_PVNP01000112.1"/>
</dbReference>
<evidence type="ECO:0008006" key="4">
    <source>
        <dbReference type="Google" id="ProtNLM"/>
    </source>
</evidence>
<accession>A0A2S9VAL7</accession>
<reference evidence="3" key="1">
    <citation type="journal article" date="2020" name="Int. J. Syst. Evol. Microbiol.">
        <title>Alteromonas alba sp. nov., a marine bacterium isolated from the seawater of the West Pacific Ocean.</title>
        <authorList>
            <person name="Sun C."/>
            <person name="Wu Y.-H."/>
            <person name="Xamxidin M."/>
            <person name="Cheng H."/>
            <person name="Xu X.-W."/>
        </authorList>
    </citation>
    <scope>NUCLEOTIDE SEQUENCE [LARGE SCALE GENOMIC DNA]</scope>
    <source>
        <strain evidence="3">190</strain>
    </source>
</reference>
<organism evidence="2 3">
    <name type="scientific">Alteromonas alba</name>
    <dbReference type="NCBI Taxonomy" id="2079529"/>
    <lineage>
        <taxon>Bacteria</taxon>
        <taxon>Pseudomonadati</taxon>
        <taxon>Pseudomonadota</taxon>
        <taxon>Gammaproteobacteria</taxon>
        <taxon>Alteromonadales</taxon>
        <taxon>Alteromonadaceae</taxon>
        <taxon>Alteromonas/Salinimonas group</taxon>
        <taxon>Alteromonas</taxon>
    </lineage>
</organism>
<protein>
    <recommendedName>
        <fullName evidence="4">Transmembrane protein</fullName>
    </recommendedName>
</protein>
<dbReference type="AlphaFoldDB" id="A0A2S9VAL7"/>
<evidence type="ECO:0000256" key="1">
    <source>
        <dbReference type="SAM" id="Phobius"/>
    </source>
</evidence>
<dbReference type="Proteomes" id="UP000238949">
    <property type="component" value="Unassembled WGS sequence"/>
</dbReference>
<dbReference type="EMBL" id="PVNP01000112">
    <property type="protein sequence ID" value="PRO73498.1"/>
    <property type="molecule type" value="Genomic_DNA"/>
</dbReference>
<feature type="transmembrane region" description="Helical" evidence="1">
    <location>
        <begin position="6"/>
        <end position="26"/>
    </location>
</feature>
<keyword evidence="1" id="KW-1133">Transmembrane helix</keyword>
<proteinExistence type="predicted"/>
<feature type="transmembrane region" description="Helical" evidence="1">
    <location>
        <begin position="38"/>
        <end position="55"/>
    </location>
</feature>
<sequence>MFVLYFPQDWLVVLVCCAVLATLIGLNLGKTYASLSSLRILFLLILTGVSVYGSINFDRYYLHKFKGEGTLPLPVNKCNTLETYLANLEEYQNPTFHEWKYRIDNPSCKFSSSLTVITSMFLSSFSVALIAMIFWIMLMRFRKSELIVNGNDVEFESFEDTGADPTIKEEKPTSPSSFYENWERFDLHSDDRDYRELLKEICGNFPLKSKKSNSIVACTELYKFLEKKTNLDENFKAGFVTKALSEKPQANVIWNTMEPKKFKYQGLGAGSVESILLWLACYLQKDLQNIIDDFVIQILANENIDDATFFGESLNFALEIKEKNNEES</sequence>
<keyword evidence="1" id="KW-0812">Transmembrane</keyword>
<feature type="transmembrane region" description="Helical" evidence="1">
    <location>
        <begin position="114"/>
        <end position="138"/>
    </location>
</feature>